<evidence type="ECO:0000259" key="10">
    <source>
        <dbReference type="PROSITE" id="PS50102"/>
    </source>
</evidence>
<comment type="similarity">
    <text evidence="1">Belongs to the DEAD box helicase family. DDX21/DDX50 subfamily.</text>
</comment>
<dbReference type="GO" id="GO:0003723">
    <property type="term" value="F:RNA binding"/>
    <property type="evidence" value="ECO:0007669"/>
    <property type="project" value="UniProtKB-UniRule"/>
</dbReference>
<feature type="region of interest" description="Disordered" evidence="9">
    <location>
        <begin position="904"/>
        <end position="1021"/>
    </location>
</feature>
<dbReference type="GO" id="GO:0005524">
    <property type="term" value="F:ATP binding"/>
    <property type="evidence" value="ECO:0007669"/>
    <property type="project" value="UniProtKB-KW"/>
</dbReference>
<dbReference type="AlphaFoldDB" id="A0A078AYC5"/>
<evidence type="ECO:0000256" key="3">
    <source>
        <dbReference type="ARBA" id="ARBA00022741"/>
    </source>
</evidence>
<dbReference type="InterPro" id="IPR050079">
    <property type="entry name" value="DEAD_box_RNA_helicase"/>
</dbReference>
<dbReference type="PROSITE" id="PS51192">
    <property type="entry name" value="HELICASE_ATP_BIND_1"/>
    <property type="match status" value="1"/>
</dbReference>
<feature type="domain" description="RRM" evidence="10">
    <location>
        <begin position="1065"/>
        <end position="1143"/>
    </location>
</feature>
<dbReference type="InterPro" id="IPR027417">
    <property type="entry name" value="P-loop_NTPase"/>
</dbReference>
<keyword evidence="6" id="KW-0067">ATP-binding</keyword>
<dbReference type="SMART" id="SM00490">
    <property type="entry name" value="HELICc"/>
    <property type="match status" value="1"/>
</dbReference>
<keyword evidence="7 8" id="KW-0694">RNA-binding</keyword>
<dbReference type="Gene3D" id="3.30.460.10">
    <property type="entry name" value="Beta Polymerase, domain 2"/>
    <property type="match status" value="1"/>
</dbReference>
<dbReference type="InterPro" id="IPR000504">
    <property type="entry name" value="RRM_dom"/>
</dbReference>
<feature type="compositionally biased region" description="Basic and acidic residues" evidence="9">
    <location>
        <begin position="64"/>
        <end position="76"/>
    </location>
</feature>
<dbReference type="InterPro" id="IPR012677">
    <property type="entry name" value="Nucleotide-bd_a/b_plait_sf"/>
</dbReference>
<dbReference type="Proteomes" id="UP000039865">
    <property type="component" value="Unassembled WGS sequence"/>
</dbReference>
<dbReference type="InterPro" id="IPR059027">
    <property type="entry name" value="DD_DDX21-DDX50"/>
</dbReference>
<dbReference type="GO" id="GO:0016787">
    <property type="term" value="F:hydrolase activity"/>
    <property type="evidence" value="ECO:0007669"/>
    <property type="project" value="UniProtKB-KW"/>
</dbReference>
<dbReference type="CDD" id="cd18787">
    <property type="entry name" value="SF2_C_DEAD"/>
    <property type="match status" value="1"/>
</dbReference>
<dbReference type="InterPro" id="IPR011545">
    <property type="entry name" value="DEAD/DEAH_box_helicase_dom"/>
</dbReference>
<proteinExistence type="inferred from homology"/>
<evidence type="ECO:0000313" key="14">
    <source>
        <dbReference type="Proteomes" id="UP000039865"/>
    </source>
</evidence>
<dbReference type="InterPro" id="IPR044742">
    <property type="entry name" value="DEAD/DEAH_RhlB"/>
</dbReference>
<dbReference type="PROSITE" id="PS50102">
    <property type="entry name" value="RRM"/>
    <property type="match status" value="1"/>
</dbReference>
<dbReference type="SUPFAM" id="SSF52540">
    <property type="entry name" value="P-loop containing nucleoside triphosphate hydrolases"/>
    <property type="match status" value="1"/>
</dbReference>
<dbReference type="Pfam" id="PF02410">
    <property type="entry name" value="RsfS"/>
    <property type="match status" value="1"/>
</dbReference>
<dbReference type="EC" id="3.6.4.13" evidence="2"/>
<dbReference type="PROSITE" id="PS51194">
    <property type="entry name" value="HELICASE_CTER"/>
    <property type="match status" value="1"/>
</dbReference>
<organism evidence="13 14">
    <name type="scientific">Stylonychia lemnae</name>
    <name type="common">Ciliate</name>
    <dbReference type="NCBI Taxonomy" id="5949"/>
    <lineage>
        <taxon>Eukaryota</taxon>
        <taxon>Sar</taxon>
        <taxon>Alveolata</taxon>
        <taxon>Ciliophora</taxon>
        <taxon>Intramacronucleata</taxon>
        <taxon>Spirotrichea</taxon>
        <taxon>Stichotrichia</taxon>
        <taxon>Sporadotrichida</taxon>
        <taxon>Oxytrichidae</taxon>
        <taxon>Stylonychinae</taxon>
        <taxon>Stylonychia</taxon>
    </lineage>
</organism>
<dbReference type="SUPFAM" id="SSF81301">
    <property type="entry name" value="Nucleotidyltransferase"/>
    <property type="match status" value="1"/>
</dbReference>
<dbReference type="EMBL" id="CCKQ01015583">
    <property type="protein sequence ID" value="CDW87405.1"/>
    <property type="molecule type" value="Genomic_DNA"/>
</dbReference>
<feature type="compositionally biased region" description="Polar residues" evidence="9">
    <location>
        <begin position="1"/>
        <end position="14"/>
    </location>
</feature>
<gene>
    <name evidence="13" type="primary">Contig1808.g1958</name>
    <name evidence="13" type="ORF">STYLEM_16508</name>
</gene>
<dbReference type="InterPro" id="IPR035979">
    <property type="entry name" value="RBD_domain_sf"/>
</dbReference>
<protein>
    <recommendedName>
        <fullName evidence="2">RNA helicase</fullName>
        <ecNumber evidence="2">3.6.4.13</ecNumber>
    </recommendedName>
</protein>
<dbReference type="OrthoDB" id="4255at2759"/>
<feature type="compositionally biased region" description="Basic and acidic residues" evidence="9">
    <location>
        <begin position="1005"/>
        <end position="1017"/>
    </location>
</feature>
<feature type="region of interest" description="Disordered" evidence="9">
    <location>
        <begin position="273"/>
        <end position="313"/>
    </location>
</feature>
<evidence type="ECO:0000256" key="4">
    <source>
        <dbReference type="ARBA" id="ARBA00022801"/>
    </source>
</evidence>
<evidence type="ECO:0000259" key="12">
    <source>
        <dbReference type="PROSITE" id="PS51194"/>
    </source>
</evidence>
<feature type="region of interest" description="Disordered" evidence="9">
    <location>
        <begin position="1033"/>
        <end position="1065"/>
    </location>
</feature>
<dbReference type="SMART" id="SM00487">
    <property type="entry name" value="DEXDc"/>
    <property type="match status" value="1"/>
</dbReference>
<dbReference type="GO" id="GO:0003724">
    <property type="term" value="F:RNA helicase activity"/>
    <property type="evidence" value="ECO:0007669"/>
    <property type="project" value="UniProtKB-EC"/>
</dbReference>
<dbReference type="InterPro" id="IPR043519">
    <property type="entry name" value="NT_sf"/>
</dbReference>
<dbReference type="SMART" id="SM00360">
    <property type="entry name" value="RRM"/>
    <property type="match status" value="1"/>
</dbReference>
<feature type="compositionally biased region" description="Polar residues" evidence="9">
    <location>
        <begin position="927"/>
        <end position="939"/>
    </location>
</feature>
<feature type="compositionally biased region" description="Polar residues" evidence="9">
    <location>
        <begin position="297"/>
        <end position="313"/>
    </location>
</feature>
<evidence type="ECO:0000256" key="8">
    <source>
        <dbReference type="PROSITE-ProRule" id="PRU00176"/>
    </source>
</evidence>
<feature type="domain" description="Helicase ATP-binding" evidence="11">
    <location>
        <begin position="419"/>
        <end position="639"/>
    </location>
</feature>
<feature type="compositionally biased region" description="Polar residues" evidence="9">
    <location>
        <begin position="1047"/>
        <end position="1060"/>
    </location>
</feature>
<dbReference type="CDD" id="cd00268">
    <property type="entry name" value="DEADc"/>
    <property type="match status" value="1"/>
</dbReference>
<feature type="region of interest" description="Disordered" evidence="9">
    <location>
        <begin position="1"/>
        <end position="76"/>
    </location>
</feature>
<evidence type="ECO:0000313" key="13">
    <source>
        <dbReference type="EMBL" id="CDW87405.1"/>
    </source>
</evidence>
<dbReference type="PANTHER" id="PTHR47959">
    <property type="entry name" value="ATP-DEPENDENT RNA HELICASE RHLE-RELATED"/>
    <property type="match status" value="1"/>
</dbReference>
<dbReference type="InterPro" id="IPR001650">
    <property type="entry name" value="Helicase_C-like"/>
</dbReference>
<keyword evidence="4" id="KW-0378">Hydrolase</keyword>
<dbReference type="Pfam" id="PF00270">
    <property type="entry name" value="DEAD"/>
    <property type="match status" value="1"/>
</dbReference>
<feature type="domain" description="Helicase C-terminal" evidence="12">
    <location>
        <begin position="582"/>
        <end position="746"/>
    </location>
</feature>
<dbReference type="InterPro" id="IPR014001">
    <property type="entry name" value="Helicase_ATP-bd"/>
</dbReference>
<feature type="compositionally biased region" description="Basic and acidic residues" evidence="9">
    <location>
        <begin position="15"/>
        <end position="31"/>
    </location>
</feature>
<dbReference type="Pfam" id="PF26142">
    <property type="entry name" value="DD_DDX21-DDX50"/>
    <property type="match status" value="1"/>
</dbReference>
<evidence type="ECO:0000256" key="6">
    <source>
        <dbReference type="ARBA" id="ARBA00022840"/>
    </source>
</evidence>
<dbReference type="GO" id="GO:0005829">
    <property type="term" value="C:cytosol"/>
    <property type="evidence" value="ECO:0007669"/>
    <property type="project" value="TreeGrafter"/>
</dbReference>
<feature type="compositionally biased region" description="Gly residues" evidence="9">
    <location>
        <begin position="948"/>
        <end position="965"/>
    </location>
</feature>
<dbReference type="Pfam" id="PF08152">
    <property type="entry name" value="GUCT"/>
    <property type="match status" value="1"/>
</dbReference>
<evidence type="ECO:0000256" key="5">
    <source>
        <dbReference type="ARBA" id="ARBA00022806"/>
    </source>
</evidence>
<dbReference type="Pfam" id="PF00076">
    <property type="entry name" value="RRM_1"/>
    <property type="match status" value="1"/>
</dbReference>
<dbReference type="CDD" id="cd00590">
    <property type="entry name" value="RRM_SF"/>
    <property type="match status" value="1"/>
</dbReference>
<reference evidence="13 14" key="1">
    <citation type="submission" date="2014-06" db="EMBL/GenBank/DDBJ databases">
        <authorList>
            <person name="Swart Estienne"/>
        </authorList>
    </citation>
    <scope>NUCLEOTIDE SEQUENCE [LARGE SCALE GENOMIC DNA]</scope>
    <source>
        <strain evidence="13 14">130c</strain>
    </source>
</reference>
<dbReference type="InterPro" id="IPR012562">
    <property type="entry name" value="GUCT"/>
</dbReference>
<keyword evidence="14" id="KW-1185">Reference proteome</keyword>
<evidence type="ECO:0000256" key="1">
    <source>
        <dbReference type="ARBA" id="ARBA00006517"/>
    </source>
</evidence>
<keyword evidence="3" id="KW-0547">Nucleotide-binding</keyword>
<dbReference type="Gene3D" id="3.30.70.330">
    <property type="match status" value="1"/>
</dbReference>
<keyword evidence="5 13" id="KW-0347">Helicase</keyword>
<dbReference type="FunCoup" id="A0A078AYC5">
    <property type="interactions" value="297"/>
</dbReference>
<dbReference type="InParanoid" id="A0A078AYC5"/>
<dbReference type="SUPFAM" id="SSF54928">
    <property type="entry name" value="RNA-binding domain, RBD"/>
    <property type="match status" value="2"/>
</dbReference>
<evidence type="ECO:0000256" key="9">
    <source>
        <dbReference type="SAM" id="MobiDB-lite"/>
    </source>
</evidence>
<dbReference type="Pfam" id="PF00271">
    <property type="entry name" value="Helicase_C"/>
    <property type="match status" value="1"/>
</dbReference>
<evidence type="ECO:0000259" key="11">
    <source>
        <dbReference type="PROSITE" id="PS51192"/>
    </source>
</evidence>
<evidence type="ECO:0000256" key="7">
    <source>
        <dbReference type="ARBA" id="ARBA00022884"/>
    </source>
</evidence>
<name>A0A078AYC5_STYLE</name>
<dbReference type="Gene3D" id="3.40.50.300">
    <property type="entry name" value="P-loop containing nucleotide triphosphate hydrolases"/>
    <property type="match status" value="2"/>
</dbReference>
<accession>A0A078AYC5</accession>
<dbReference type="PANTHER" id="PTHR47959:SF1">
    <property type="entry name" value="ATP-DEPENDENT RNA HELICASE DBPA"/>
    <property type="match status" value="1"/>
</dbReference>
<feature type="compositionally biased region" description="Low complexity" evidence="9">
    <location>
        <begin position="1036"/>
        <end position="1046"/>
    </location>
</feature>
<evidence type="ECO:0000256" key="2">
    <source>
        <dbReference type="ARBA" id="ARBA00012552"/>
    </source>
</evidence>
<sequence>MFSLNQQLQRFSASNKDRTEMRDQQIEEAKTSKGKKRDNLVQSTQLQTQDDHLPKSIEIQDDMQLNKDEDKKDDRLGEQMTYSQEYYILHREELMQRKKEKEEEAKFGDYSARLVKRPQKNFLWGFGTQVNDESDDYFRPGQLPTIREIIRFLEAYQMKDITVVNLKATGRDTHENYAIVASGFSIKHIYNNAKLLVQKVKELKCPEIVNQLQVSGRRDESWLLVTVKEIQVNFLLHEYREELDLEFRWLNSPPQEMVNKWKLYDKMGRRSGQIQNDIQQTSSSHTSGGGHQRKPSFFNSKKSSTAPADNNNAHENVVTTTTNQTQNVPVIQKEVVQSQPNQGTRGELSMFKQQQPQQTNNDFMKETSLNKQRLVNSQLPQYNVQDGEFINFPEITNPTIQKLKSKGITSLFPIQMQSFYPIYNREDLIARDLTGSGKTLAFGIPLIEYLRKNRFLGQRKIQAIVLAPTRELALQVQNVFAYLKHSENEFRTLTVYGGVSIDDQTRELRYGVDIFVGTTGRVRDHIERGNIDFSAIKSIILDEADMMLDLGFKDDIEWVRYYSTIPRWVKSVAQQYLKPNYRLVDLAQNLKNKTAKLVQHLAINLICYGGEGRSIVFTQTKADANSLILSDKIKQDIEVMHGDIAQNQREVTLKRFREGKFHVLVATDVASRGLDIPNVDLVIQVEPPNDVETYIHRSGRTARAGKMGICITFYTKQTQQMIQQIEDQAGIKFKIIGVPQAEDVIKASSKVILKNLELVNSDVIPFFTEAAKQFITQCSGDPEKALCKALAYISGHYKTALQSRSLLSGQEKQITLELRPLEGSWVNSLNTSIQIFKKFFPQQMVDHIKGMRAKANQEGIVFDIYEDQCERFLEISAHLRETDSSIDFEVIKCLELPELESEDSIKWRGGPSNDNRGGYGGKHNRHQSYSFTNNSTFNPASFKPNDNGYGGGQGFQRPQGGGRGGYHSRQPSGSHFGPQSHGMRTQGGSRSYMGSRKSSNVANDWDDKSNSKQDNFDKNSQNLNDFDVKIQTKPPQQQSIKQNFQQNRSQVTGGNSNQPPGNEGRKLYIGNIHYSVKEEDISALFDDYNLQVVKFSLLKDEKGRHKGAGFVEFETANDAEIAVNELDQTPMGNQPISIEYMKTGKR</sequence>